<keyword evidence="4" id="KW-1185">Reference proteome</keyword>
<accession>A0ABR2WE90</accession>
<organism evidence="3 4">
    <name type="scientific">Basidiobolus ranarum</name>
    <dbReference type="NCBI Taxonomy" id="34480"/>
    <lineage>
        <taxon>Eukaryota</taxon>
        <taxon>Fungi</taxon>
        <taxon>Fungi incertae sedis</taxon>
        <taxon>Zoopagomycota</taxon>
        <taxon>Entomophthoromycotina</taxon>
        <taxon>Basidiobolomycetes</taxon>
        <taxon>Basidiobolales</taxon>
        <taxon>Basidiobolaceae</taxon>
        <taxon>Basidiobolus</taxon>
    </lineage>
</organism>
<proteinExistence type="predicted"/>
<comment type="caution">
    <text evidence="3">The sequence shown here is derived from an EMBL/GenBank/DDBJ whole genome shotgun (WGS) entry which is preliminary data.</text>
</comment>
<dbReference type="Proteomes" id="UP001479436">
    <property type="component" value="Unassembled WGS sequence"/>
</dbReference>
<feature type="non-terminal residue" evidence="3">
    <location>
        <position position="137"/>
    </location>
</feature>
<evidence type="ECO:0000259" key="2">
    <source>
        <dbReference type="PROSITE" id="PS51082"/>
    </source>
</evidence>
<feature type="domain" description="WH2" evidence="2">
    <location>
        <begin position="1"/>
        <end position="18"/>
    </location>
</feature>
<evidence type="ECO:0000313" key="4">
    <source>
        <dbReference type="Proteomes" id="UP001479436"/>
    </source>
</evidence>
<sequence length="137" mass="13997">MDSSLLSQIQKGSRLKKAVTNDRSAPLVGGGPKTTAVGATPLSPVSRDSGSASIPVANLGGLFAQGMPKLRSRGGVSTGRIDNDPVQANGLTPSKMPAIPGRVLPQPSPSTRPMYSNSVSKSPNPPLNGLRSSHSSE</sequence>
<gene>
    <name evidence="3" type="ORF">K7432_016775</name>
</gene>
<feature type="compositionally biased region" description="Polar residues" evidence="1">
    <location>
        <begin position="1"/>
        <end position="11"/>
    </location>
</feature>
<name>A0ABR2WE90_9FUNG</name>
<feature type="compositionally biased region" description="Polar residues" evidence="1">
    <location>
        <begin position="109"/>
        <end position="122"/>
    </location>
</feature>
<protein>
    <recommendedName>
        <fullName evidence="2">WH2 domain-containing protein</fullName>
    </recommendedName>
</protein>
<dbReference type="InterPro" id="IPR003124">
    <property type="entry name" value="WH2_dom"/>
</dbReference>
<reference evidence="3 4" key="1">
    <citation type="submission" date="2023-04" db="EMBL/GenBank/DDBJ databases">
        <title>Genome of Basidiobolus ranarum AG-B5.</title>
        <authorList>
            <person name="Stajich J.E."/>
            <person name="Carter-House D."/>
            <person name="Gryganskyi A."/>
        </authorList>
    </citation>
    <scope>NUCLEOTIDE SEQUENCE [LARGE SCALE GENOMIC DNA]</scope>
    <source>
        <strain evidence="3 4">AG-B5</strain>
    </source>
</reference>
<feature type="region of interest" description="Disordered" evidence="1">
    <location>
        <begin position="66"/>
        <end position="137"/>
    </location>
</feature>
<dbReference type="PROSITE" id="PS51082">
    <property type="entry name" value="WH2"/>
    <property type="match status" value="1"/>
</dbReference>
<dbReference type="Pfam" id="PF02205">
    <property type="entry name" value="WH2"/>
    <property type="match status" value="1"/>
</dbReference>
<dbReference type="EMBL" id="JASJQH010002998">
    <property type="protein sequence ID" value="KAK9759820.1"/>
    <property type="molecule type" value="Genomic_DNA"/>
</dbReference>
<evidence type="ECO:0000256" key="1">
    <source>
        <dbReference type="SAM" id="MobiDB-lite"/>
    </source>
</evidence>
<feature type="region of interest" description="Disordered" evidence="1">
    <location>
        <begin position="1"/>
        <end position="50"/>
    </location>
</feature>
<evidence type="ECO:0000313" key="3">
    <source>
        <dbReference type="EMBL" id="KAK9759820.1"/>
    </source>
</evidence>